<evidence type="ECO:0000313" key="2">
    <source>
        <dbReference type="EMBL" id="JAH94838.1"/>
    </source>
</evidence>
<feature type="transmembrane region" description="Helical" evidence="1">
    <location>
        <begin position="20"/>
        <end position="36"/>
    </location>
</feature>
<keyword evidence="1" id="KW-0472">Membrane</keyword>
<accession>A0A0E9WZI4</accession>
<protein>
    <submittedName>
        <fullName evidence="2">Uncharacterized protein</fullName>
    </submittedName>
</protein>
<reference evidence="2" key="1">
    <citation type="submission" date="2014-11" db="EMBL/GenBank/DDBJ databases">
        <authorList>
            <person name="Amaro Gonzalez C."/>
        </authorList>
    </citation>
    <scope>NUCLEOTIDE SEQUENCE</scope>
</reference>
<proteinExistence type="predicted"/>
<organism evidence="2">
    <name type="scientific">Anguilla anguilla</name>
    <name type="common">European freshwater eel</name>
    <name type="synonym">Muraena anguilla</name>
    <dbReference type="NCBI Taxonomy" id="7936"/>
    <lineage>
        <taxon>Eukaryota</taxon>
        <taxon>Metazoa</taxon>
        <taxon>Chordata</taxon>
        <taxon>Craniata</taxon>
        <taxon>Vertebrata</taxon>
        <taxon>Euteleostomi</taxon>
        <taxon>Actinopterygii</taxon>
        <taxon>Neopterygii</taxon>
        <taxon>Teleostei</taxon>
        <taxon>Anguilliformes</taxon>
        <taxon>Anguillidae</taxon>
        <taxon>Anguilla</taxon>
    </lineage>
</organism>
<keyword evidence="1" id="KW-0812">Transmembrane</keyword>
<dbReference type="EMBL" id="GBXM01013739">
    <property type="protein sequence ID" value="JAH94838.1"/>
    <property type="molecule type" value="Transcribed_RNA"/>
</dbReference>
<evidence type="ECO:0000256" key="1">
    <source>
        <dbReference type="SAM" id="Phobius"/>
    </source>
</evidence>
<name>A0A0E9WZI4_ANGAN</name>
<keyword evidence="1" id="KW-1133">Transmembrane helix</keyword>
<sequence>MLSEQYKLPCTLTESSKKMWIYIFSRCIFMLIFNSFNKKCDLIRSINIHNNVT</sequence>
<dbReference type="AlphaFoldDB" id="A0A0E9WZI4"/>
<reference evidence="2" key="2">
    <citation type="journal article" date="2015" name="Fish Shellfish Immunol.">
        <title>Early steps in the European eel (Anguilla anguilla)-Vibrio vulnificus interaction in the gills: Role of the RtxA13 toxin.</title>
        <authorList>
            <person name="Callol A."/>
            <person name="Pajuelo D."/>
            <person name="Ebbesson L."/>
            <person name="Teles M."/>
            <person name="MacKenzie S."/>
            <person name="Amaro C."/>
        </authorList>
    </citation>
    <scope>NUCLEOTIDE SEQUENCE</scope>
</reference>